<dbReference type="PANTHER" id="PTHR36539">
    <property type="entry name" value="ETHANOLAMINE UTILIZATION PROTEIN EUTN"/>
    <property type="match status" value="1"/>
</dbReference>
<dbReference type="InterPro" id="IPR036677">
    <property type="entry name" value="EutN_CcmL_sf"/>
</dbReference>
<dbReference type="Pfam" id="PF03319">
    <property type="entry name" value="EutN_CcmL"/>
    <property type="match status" value="1"/>
</dbReference>
<dbReference type="PANTHER" id="PTHR36539:SF1">
    <property type="entry name" value="BACTERIAL MICROCOMPARTMENT SHELL VERTEX PROTEIN EUTN"/>
    <property type="match status" value="1"/>
</dbReference>
<protein>
    <recommendedName>
        <fullName evidence="5">Ethanolamine utilization protein EutN</fullName>
    </recommendedName>
</protein>
<evidence type="ECO:0000313" key="3">
    <source>
        <dbReference type="EMBL" id="TMQ53559.1"/>
    </source>
</evidence>
<evidence type="ECO:0000256" key="2">
    <source>
        <dbReference type="ARBA" id="ARBA00024446"/>
    </source>
</evidence>
<reference evidence="3 4" key="1">
    <citation type="journal article" date="2019" name="Nat. Microbiol.">
        <title>Mediterranean grassland soil C-N compound turnover is dependent on rainfall and depth, and is mediated by genomically divergent microorganisms.</title>
        <authorList>
            <person name="Diamond S."/>
            <person name="Andeer P.F."/>
            <person name="Li Z."/>
            <person name="Crits-Christoph A."/>
            <person name="Burstein D."/>
            <person name="Anantharaman K."/>
            <person name="Lane K.R."/>
            <person name="Thomas B.C."/>
            <person name="Pan C."/>
            <person name="Northen T.R."/>
            <person name="Banfield J.F."/>
        </authorList>
    </citation>
    <scope>NUCLEOTIDE SEQUENCE [LARGE SCALE GENOMIC DNA]</scope>
    <source>
        <strain evidence="3">WS_3</strain>
    </source>
</reference>
<accession>A0A538SQB5</accession>
<evidence type="ECO:0000313" key="4">
    <source>
        <dbReference type="Proteomes" id="UP000320184"/>
    </source>
</evidence>
<evidence type="ECO:0000256" key="1">
    <source>
        <dbReference type="ARBA" id="ARBA00024322"/>
    </source>
</evidence>
<dbReference type="Gene3D" id="2.40.50.220">
    <property type="entry name" value="EutN/Ccml"/>
    <property type="match status" value="1"/>
</dbReference>
<dbReference type="CDD" id="cd01614">
    <property type="entry name" value="EutN_CcmL"/>
    <property type="match status" value="1"/>
</dbReference>
<organism evidence="3 4">
    <name type="scientific">Eiseniibacteriota bacterium</name>
    <dbReference type="NCBI Taxonomy" id="2212470"/>
    <lineage>
        <taxon>Bacteria</taxon>
        <taxon>Candidatus Eiseniibacteriota</taxon>
    </lineage>
</organism>
<evidence type="ECO:0008006" key="5">
    <source>
        <dbReference type="Google" id="ProtNLM"/>
    </source>
</evidence>
<keyword evidence="2" id="KW-1283">Bacterial microcompartment</keyword>
<name>A0A538SQB5_UNCEI</name>
<dbReference type="GO" id="GO:0031469">
    <property type="term" value="C:bacterial microcompartment"/>
    <property type="evidence" value="ECO:0007669"/>
    <property type="project" value="UniProtKB-SubCell"/>
</dbReference>
<sequence length="95" mass="9773">MNVARVVGEVVATVKHRELAGQKLLLVQPVTPEGERTGRVAIAVDCVQAGPGDLVLVADEGNSAAQVLARPRGAVRTVIVGVVDAWGETPAPRSG</sequence>
<gene>
    <name evidence="3" type="ORF">E6K73_01260</name>
</gene>
<dbReference type="Proteomes" id="UP000320184">
    <property type="component" value="Unassembled WGS sequence"/>
</dbReference>
<comment type="caution">
    <text evidence="3">The sequence shown here is derived from an EMBL/GenBank/DDBJ whole genome shotgun (WGS) entry which is preliminary data.</text>
</comment>
<dbReference type="EMBL" id="VBOT01000015">
    <property type="protein sequence ID" value="TMQ53559.1"/>
    <property type="molecule type" value="Genomic_DNA"/>
</dbReference>
<dbReference type="InterPro" id="IPR004992">
    <property type="entry name" value="EutN_CcmL"/>
</dbReference>
<proteinExistence type="predicted"/>
<dbReference type="SUPFAM" id="SSF159133">
    <property type="entry name" value="EutN/CcmL-like"/>
    <property type="match status" value="1"/>
</dbReference>
<dbReference type="AlphaFoldDB" id="A0A538SQB5"/>
<comment type="subcellular location">
    <subcellularLocation>
        <location evidence="1">Bacterial microcompartment</location>
    </subcellularLocation>
</comment>
<dbReference type="PROSITE" id="PS51932">
    <property type="entry name" value="BMV"/>
    <property type="match status" value="1"/>
</dbReference>